<dbReference type="RefSeq" id="WP_148590534.1">
    <property type="nucleotide sequence ID" value="NZ_CP042997.1"/>
</dbReference>
<evidence type="ECO:0000313" key="1">
    <source>
        <dbReference type="EMBL" id="QEH31802.1"/>
    </source>
</evidence>
<dbReference type="Proteomes" id="UP000324233">
    <property type="component" value="Chromosome"/>
</dbReference>
<sequence>MAKLRPWYQAVTPREDLRENRPLDASEFAVHLDHIRDGRAHPDYLNPVRFFDRNYMTRSLLDLMAQAARRLNGDKVETSAVFNMATQFGGGKTHALTALYHLARGGEAVRSWRGMDAVLSRAKVKSVPRSRVAVFVGTEFDALNGRGGGDTGEPVRRTPWGELAWQLGPSSFEVVARHDAQGIAPAGDVIRRMLPQEPSLLLMDELMNYVSKARKLDMVSQLHTFLHSLSEEVRGQDHVVLCVSIPASELEMSAEDQRDFDSLKKLLGRLGKAISMSSDVEITEIIRRRLFEWNGFSDDMNRTIQAYAEWAGENASLVSHLGGESPADLFRASYPFHPSVISVFERKWQTLPRFQRTRGVLRLLALWIAWAYREEHRKAANEPLITLGSSPFEDQTFRDALFEELGTELLSVPVTSDIAGKKDSHARVLDREATEAIRKDRLHQKVATVIFMESNGGQSQAKAEASLPEIRAAVGGPDVNLTDVDTVLEGLTARCFYLNWDRNRYRYGLRPNLNQILVSRRGAVKPKDVEDRVRKTVEDLFREGPKFLDRRFFPERSNDVPDRPQLTLVVLAPDRLAESSGTRSLVESIVKECGTSGRTFKSALIFAAPSEATAVTDAARDLLAWEDVRDDEATVGQLDEPQKRSLNQSLGRAKADLREALWRSYRHILMLNKGNAIKDVDLGQINSSMASTLPDLIVGTLIKDDEITDKVGGSRLVRYWPPALTEWPTKAVRDAFYASPALPRLIDPNIIKRTISDAVSSKFVGYARKVGARTVLERFGEALGEHEVEISEDYVLLRAEDAQKLLEPPRLHQLAIHPGRIDVHPGELATFSLKGIDQYGQPFTVESPEWSAPGCEVEQDGRVRVGPDAGVFQVVARVGDVEARAEIRVQARHERGEQDDKAGGGTATKPKMIRWRGTIPPQKWTNFYAKVVSPFALAQGLSLTAEIVIPADPDAGLSSAQVEKIRAALKDLKLDEQVDLS</sequence>
<dbReference type="KEGG" id="agv:OJF2_02670"/>
<dbReference type="InterPro" id="IPR007555">
    <property type="entry name" value="DUF499"/>
</dbReference>
<dbReference type="AlphaFoldDB" id="A0A5B9VU03"/>
<protein>
    <submittedName>
        <fullName evidence="1">Uncharacterized protein</fullName>
    </submittedName>
</protein>
<evidence type="ECO:0000313" key="2">
    <source>
        <dbReference type="Proteomes" id="UP000324233"/>
    </source>
</evidence>
<organism evidence="1 2">
    <name type="scientific">Aquisphaera giovannonii</name>
    <dbReference type="NCBI Taxonomy" id="406548"/>
    <lineage>
        <taxon>Bacteria</taxon>
        <taxon>Pseudomonadati</taxon>
        <taxon>Planctomycetota</taxon>
        <taxon>Planctomycetia</taxon>
        <taxon>Isosphaerales</taxon>
        <taxon>Isosphaeraceae</taxon>
        <taxon>Aquisphaera</taxon>
    </lineage>
</organism>
<accession>A0A5B9VU03</accession>
<dbReference type="OrthoDB" id="219814at2"/>
<reference evidence="1 2" key="1">
    <citation type="submission" date="2019-08" db="EMBL/GenBank/DDBJ databases">
        <title>Deep-cultivation of Planctomycetes and their phenomic and genomic characterization uncovers novel biology.</title>
        <authorList>
            <person name="Wiegand S."/>
            <person name="Jogler M."/>
            <person name="Boedeker C."/>
            <person name="Pinto D."/>
            <person name="Vollmers J."/>
            <person name="Rivas-Marin E."/>
            <person name="Kohn T."/>
            <person name="Peeters S.H."/>
            <person name="Heuer A."/>
            <person name="Rast P."/>
            <person name="Oberbeckmann S."/>
            <person name="Bunk B."/>
            <person name="Jeske O."/>
            <person name="Meyerdierks A."/>
            <person name="Storesund J.E."/>
            <person name="Kallscheuer N."/>
            <person name="Luecker S."/>
            <person name="Lage O.M."/>
            <person name="Pohl T."/>
            <person name="Merkel B.J."/>
            <person name="Hornburger P."/>
            <person name="Mueller R.-W."/>
            <person name="Bruemmer F."/>
            <person name="Labrenz M."/>
            <person name="Spormann A.M."/>
            <person name="Op den Camp H."/>
            <person name="Overmann J."/>
            <person name="Amann R."/>
            <person name="Jetten M.S.M."/>
            <person name="Mascher T."/>
            <person name="Medema M.H."/>
            <person name="Devos D.P."/>
            <person name="Kaster A.-K."/>
            <person name="Ovreas L."/>
            <person name="Rohde M."/>
            <person name="Galperin M.Y."/>
            <person name="Jogler C."/>
        </authorList>
    </citation>
    <scope>NUCLEOTIDE SEQUENCE [LARGE SCALE GENOMIC DNA]</scope>
    <source>
        <strain evidence="1 2">OJF2</strain>
    </source>
</reference>
<proteinExistence type="predicted"/>
<keyword evidence="2" id="KW-1185">Reference proteome</keyword>
<name>A0A5B9VU03_9BACT</name>
<dbReference type="EMBL" id="CP042997">
    <property type="protein sequence ID" value="QEH31802.1"/>
    <property type="molecule type" value="Genomic_DNA"/>
</dbReference>
<dbReference type="Pfam" id="PF04465">
    <property type="entry name" value="DUF499"/>
    <property type="match status" value="1"/>
</dbReference>
<gene>
    <name evidence="1" type="ORF">OJF2_02670</name>
</gene>